<keyword evidence="3" id="KW-1185">Reference proteome</keyword>
<organism evidence="2 3">
    <name type="scientific">Trichocladium antarcticum</name>
    <dbReference type="NCBI Taxonomy" id="1450529"/>
    <lineage>
        <taxon>Eukaryota</taxon>
        <taxon>Fungi</taxon>
        <taxon>Dikarya</taxon>
        <taxon>Ascomycota</taxon>
        <taxon>Pezizomycotina</taxon>
        <taxon>Sordariomycetes</taxon>
        <taxon>Sordariomycetidae</taxon>
        <taxon>Sordariales</taxon>
        <taxon>Chaetomiaceae</taxon>
        <taxon>Trichocladium</taxon>
    </lineage>
</organism>
<name>A0AAN6Z8T1_9PEZI</name>
<dbReference type="AlphaFoldDB" id="A0AAN6Z8T1"/>
<comment type="caution">
    <text evidence="2">The sequence shown here is derived from an EMBL/GenBank/DDBJ whole genome shotgun (WGS) entry which is preliminary data.</text>
</comment>
<protein>
    <submittedName>
        <fullName evidence="2">Uncharacterized protein</fullName>
    </submittedName>
</protein>
<evidence type="ECO:0000313" key="3">
    <source>
        <dbReference type="Proteomes" id="UP001304895"/>
    </source>
</evidence>
<evidence type="ECO:0000313" key="2">
    <source>
        <dbReference type="EMBL" id="KAK4130040.1"/>
    </source>
</evidence>
<reference evidence="2" key="1">
    <citation type="journal article" date="2023" name="Mol. Phylogenet. Evol.">
        <title>Genome-scale phylogeny and comparative genomics of the fungal order Sordariales.</title>
        <authorList>
            <person name="Hensen N."/>
            <person name="Bonometti L."/>
            <person name="Westerberg I."/>
            <person name="Brannstrom I.O."/>
            <person name="Guillou S."/>
            <person name="Cros-Aarteil S."/>
            <person name="Calhoun S."/>
            <person name="Haridas S."/>
            <person name="Kuo A."/>
            <person name="Mondo S."/>
            <person name="Pangilinan J."/>
            <person name="Riley R."/>
            <person name="LaButti K."/>
            <person name="Andreopoulos B."/>
            <person name="Lipzen A."/>
            <person name="Chen C."/>
            <person name="Yan M."/>
            <person name="Daum C."/>
            <person name="Ng V."/>
            <person name="Clum A."/>
            <person name="Steindorff A."/>
            <person name="Ohm R.A."/>
            <person name="Martin F."/>
            <person name="Silar P."/>
            <person name="Natvig D.O."/>
            <person name="Lalanne C."/>
            <person name="Gautier V."/>
            <person name="Ament-Velasquez S.L."/>
            <person name="Kruys A."/>
            <person name="Hutchinson M.I."/>
            <person name="Powell A.J."/>
            <person name="Barry K."/>
            <person name="Miller A.N."/>
            <person name="Grigoriev I.V."/>
            <person name="Debuchy R."/>
            <person name="Gladieux P."/>
            <person name="Hiltunen Thoren M."/>
            <person name="Johannesson H."/>
        </authorList>
    </citation>
    <scope>NUCLEOTIDE SEQUENCE</scope>
    <source>
        <strain evidence="2">CBS 123565</strain>
    </source>
</reference>
<dbReference type="EMBL" id="MU853444">
    <property type="protein sequence ID" value="KAK4130040.1"/>
    <property type="molecule type" value="Genomic_DNA"/>
</dbReference>
<dbReference type="Proteomes" id="UP001304895">
    <property type="component" value="Unassembled WGS sequence"/>
</dbReference>
<proteinExistence type="predicted"/>
<accession>A0AAN6Z8T1</accession>
<sequence length="89" mass="9744">MVAGVGGSPLWSRGLSDSPRSKCSDVANTLESTSFLLGVFPIMFLVLKRDEKQRPTFGTCRKLTSSLEPSVYGADSNTRLSLDSFEHFL</sequence>
<reference evidence="2" key="2">
    <citation type="submission" date="2023-05" db="EMBL/GenBank/DDBJ databases">
        <authorList>
            <consortium name="Lawrence Berkeley National Laboratory"/>
            <person name="Steindorff A."/>
            <person name="Hensen N."/>
            <person name="Bonometti L."/>
            <person name="Westerberg I."/>
            <person name="Brannstrom I.O."/>
            <person name="Guillou S."/>
            <person name="Cros-Aarteil S."/>
            <person name="Calhoun S."/>
            <person name="Haridas S."/>
            <person name="Kuo A."/>
            <person name="Mondo S."/>
            <person name="Pangilinan J."/>
            <person name="Riley R."/>
            <person name="Labutti K."/>
            <person name="Andreopoulos B."/>
            <person name="Lipzen A."/>
            <person name="Chen C."/>
            <person name="Yanf M."/>
            <person name="Daum C."/>
            <person name="Ng V."/>
            <person name="Clum A."/>
            <person name="Ohm R."/>
            <person name="Martin F."/>
            <person name="Silar P."/>
            <person name="Natvig D."/>
            <person name="Lalanne C."/>
            <person name="Gautier V."/>
            <person name="Ament-Velasquez S.L."/>
            <person name="Kruys A."/>
            <person name="Hutchinson M.I."/>
            <person name="Powell A.J."/>
            <person name="Barry K."/>
            <person name="Miller A.N."/>
            <person name="Grigoriev I.V."/>
            <person name="Debuchy R."/>
            <person name="Gladieux P."/>
            <person name="Thoren M.H."/>
            <person name="Johannesson H."/>
        </authorList>
    </citation>
    <scope>NUCLEOTIDE SEQUENCE</scope>
    <source>
        <strain evidence="2">CBS 123565</strain>
    </source>
</reference>
<gene>
    <name evidence="2" type="ORF">BT67DRAFT_247645</name>
</gene>
<feature type="region of interest" description="Disordered" evidence="1">
    <location>
        <begin position="1"/>
        <end position="21"/>
    </location>
</feature>
<evidence type="ECO:0000256" key="1">
    <source>
        <dbReference type="SAM" id="MobiDB-lite"/>
    </source>
</evidence>